<organism evidence="1">
    <name type="scientific">Tetraodon nigroviridis</name>
    <name type="common">Spotted green pufferfish</name>
    <name type="synonym">Chelonodon nigroviridis</name>
    <dbReference type="NCBI Taxonomy" id="99883"/>
    <lineage>
        <taxon>Eukaryota</taxon>
        <taxon>Metazoa</taxon>
        <taxon>Chordata</taxon>
        <taxon>Craniata</taxon>
        <taxon>Vertebrata</taxon>
        <taxon>Euteleostomi</taxon>
        <taxon>Actinopterygii</taxon>
        <taxon>Neopterygii</taxon>
        <taxon>Teleostei</taxon>
        <taxon>Neoteleostei</taxon>
        <taxon>Acanthomorphata</taxon>
        <taxon>Eupercaria</taxon>
        <taxon>Tetraodontiformes</taxon>
        <taxon>Tetradontoidea</taxon>
        <taxon>Tetraodontidae</taxon>
        <taxon>Tetraodon</taxon>
    </lineage>
</organism>
<reference evidence="1" key="2">
    <citation type="submission" date="2004-02" db="EMBL/GenBank/DDBJ databases">
        <authorList>
            <consortium name="Genoscope"/>
            <consortium name="Whitehead Institute Centre for Genome Research"/>
        </authorList>
    </citation>
    <scope>NUCLEOTIDE SEQUENCE</scope>
</reference>
<protein>
    <submittedName>
        <fullName evidence="1">(spotted green pufferfish) hypothetical protein</fullName>
    </submittedName>
</protein>
<gene>
    <name evidence="1" type="ORF">GSTENG00007686001</name>
</gene>
<dbReference type="KEGG" id="tng:GSTEN00007686G001"/>
<evidence type="ECO:0000313" key="1">
    <source>
        <dbReference type="EMBL" id="CAF92477.1"/>
    </source>
</evidence>
<reference evidence="1" key="1">
    <citation type="journal article" date="2004" name="Nature">
        <title>Genome duplication in the teleost fish Tetraodon nigroviridis reveals the early vertebrate proto-karyotype.</title>
        <authorList>
            <person name="Jaillon O."/>
            <person name="Aury J.-M."/>
            <person name="Brunet F."/>
            <person name="Petit J.-L."/>
            <person name="Stange-Thomann N."/>
            <person name="Mauceli E."/>
            <person name="Bouneau L."/>
            <person name="Fischer C."/>
            <person name="Ozouf-Costaz C."/>
            <person name="Bernot A."/>
            <person name="Nicaud S."/>
            <person name="Jaffe D."/>
            <person name="Fisher S."/>
            <person name="Lutfalla G."/>
            <person name="Dossat C."/>
            <person name="Segurens B."/>
            <person name="Dasilva C."/>
            <person name="Salanoubat M."/>
            <person name="Levy M."/>
            <person name="Boudet N."/>
            <person name="Castellano S."/>
            <person name="Anthouard V."/>
            <person name="Jubin C."/>
            <person name="Castelli V."/>
            <person name="Katinka M."/>
            <person name="Vacherie B."/>
            <person name="Biemont C."/>
            <person name="Skalli Z."/>
            <person name="Cattolico L."/>
            <person name="Poulain J."/>
            <person name="De Berardinis V."/>
            <person name="Cruaud C."/>
            <person name="Duprat S."/>
            <person name="Brottier P."/>
            <person name="Coutanceau J.-P."/>
            <person name="Gouzy J."/>
            <person name="Parra G."/>
            <person name="Lardier G."/>
            <person name="Chapple C."/>
            <person name="McKernan K.J."/>
            <person name="McEwan P."/>
            <person name="Bosak S."/>
            <person name="Kellis M."/>
            <person name="Volff J.-N."/>
            <person name="Guigo R."/>
            <person name="Zody M.C."/>
            <person name="Mesirov J."/>
            <person name="Lindblad-Toh K."/>
            <person name="Birren B."/>
            <person name="Nusbaum C."/>
            <person name="Kahn D."/>
            <person name="Robinson-Rechavi M."/>
            <person name="Laudet V."/>
            <person name="Schachter V."/>
            <person name="Quetier F."/>
            <person name="Saurin W."/>
            <person name="Scarpelli C."/>
            <person name="Wincker P."/>
            <person name="Lander E.S."/>
            <person name="Weissenbach J."/>
            <person name="Roest Crollius H."/>
        </authorList>
    </citation>
    <scope>NUCLEOTIDE SEQUENCE [LARGE SCALE GENOMIC DNA]</scope>
</reference>
<accession>Q4T3Q5</accession>
<dbReference type="AlphaFoldDB" id="Q4T3Q5"/>
<feature type="non-terminal residue" evidence="1">
    <location>
        <position position="1"/>
    </location>
</feature>
<sequence length="50" mass="5565">IGCRCQSGANLSLSSNQSTKAVRGFLEVRCRCHSRELSFYTPIFDHFAGN</sequence>
<comment type="caution">
    <text evidence="1">The sequence shown here is derived from an EMBL/GenBank/DDBJ whole genome shotgun (WGS) entry which is preliminary data.</text>
</comment>
<name>Q4T3Q5_TETNG</name>
<dbReference type="EMBL" id="CAAE01009944">
    <property type="protein sequence ID" value="CAF92477.1"/>
    <property type="molecule type" value="Genomic_DNA"/>
</dbReference>
<proteinExistence type="predicted"/>